<feature type="transmembrane region" description="Helical" evidence="1">
    <location>
        <begin position="47"/>
        <end position="65"/>
    </location>
</feature>
<evidence type="ECO:0000313" key="2">
    <source>
        <dbReference type="EMBL" id="CAG6650577.1"/>
    </source>
</evidence>
<feature type="transmembrane region" description="Helical" evidence="1">
    <location>
        <begin position="72"/>
        <end position="96"/>
    </location>
</feature>
<keyword evidence="1" id="KW-0812">Transmembrane</keyword>
<name>A0A8D8RL90_9HEMI</name>
<keyword evidence="1" id="KW-1133">Transmembrane helix</keyword>
<proteinExistence type="predicted"/>
<sequence length="105" mass="11871">MREERFPISSYIISSNASFVFHCLSSLHASTLSPSFSLTSLFRISSYFYFFCLSIHVLSSLHVLLSPLLLSILFLSIVFPVSLHVHVPCLHPLLYIPSFCHPLSL</sequence>
<protein>
    <submittedName>
        <fullName evidence="2">Uncharacterized protein</fullName>
    </submittedName>
</protein>
<reference evidence="2" key="1">
    <citation type="submission" date="2021-05" db="EMBL/GenBank/DDBJ databases">
        <authorList>
            <person name="Alioto T."/>
            <person name="Alioto T."/>
            <person name="Gomez Garrido J."/>
        </authorList>
    </citation>
    <scope>NUCLEOTIDE SEQUENCE</scope>
</reference>
<keyword evidence="1" id="KW-0472">Membrane</keyword>
<dbReference type="EMBL" id="HBUF01162867">
    <property type="protein sequence ID" value="CAG6650577.1"/>
    <property type="molecule type" value="Transcribed_RNA"/>
</dbReference>
<evidence type="ECO:0000256" key="1">
    <source>
        <dbReference type="SAM" id="Phobius"/>
    </source>
</evidence>
<feature type="transmembrane region" description="Helical" evidence="1">
    <location>
        <begin position="7"/>
        <end position="27"/>
    </location>
</feature>
<organism evidence="2">
    <name type="scientific">Cacopsylla melanoneura</name>
    <dbReference type="NCBI Taxonomy" id="428564"/>
    <lineage>
        <taxon>Eukaryota</taxon>
        <taxon>Metazoa</taxon>
        <taxon>Ecdysozoa</taxon>
        <taxon>Arthropoda</taxon>
        <taxon>Hexapoda</taxon>
        <taxon>Insecta</taxon>
        <taxon>Pterygota</taxon>
        <taxon>Neoptera</taxon>
        <taxon>Paraneoptera</taxon>
        <taxon>Hemiptera</taxon>
        <taxon>Sternorrhyncha</taxon>
        <taxon>Psylloidea</taxon>
        <taxon>Psyllidae</taxon>
        <taxon>Psyllinae</taxon>
        <taxon>Cacopsylla</taxon>
    </lineage>
</organism>
<dbReference type="AlphaFoldDB" id="A0A8D8RL90"/>
<accession>A0A8D8RL90</accession>